<name>A0ABQ1LX54_9BACT</name>
<dbReference type="EMBL" id="BMEC01000004">
    <property type="protein sequence ID" value="GGC31287.1"/>
    <property type="molecule type" value="Genomic_DNA"/>
</dbReference>
<protein>
    <submittedName>
        <fullName evidence="1">Uncharacterized protein</fullName>
    </submittedName>
</protein>
<proteinExistence type="predicted"/>
<evidence type="ECO:0000313" key="2">
    <source>
        <dbReference type="Proteomes" id="UP000636010"/>
    </source>
</evidence>
<gene>
    <name evidence="1" type="ORF">GCM10011506_15920</name>
</gene>
<accession>A0ABQ1LX54</accession>
<reference evidence="2" key="1">
    <citation type="journal article" date="2019" name="Int. J. Syst. Evol. Microbiol.">
        <title>The Global Catalogue of Microorganisms (GCM) 10K type strain sequencing project: providing services to taxonomists for standard genome sequencing and annotation.</title>
        <authorList>
            <consortium name="The Broad Institute Genomics Platform"/>
            <consortium name="The Broad Institute Genome Sequencing Center for Infectious Disease"/>
            <person name="Wu L."/>
            <person name="Ma J."/>
        </authorList>
    </citation>
    <scope>NUCLEOTIDE SEQUENCE [LARGE SCALE GENOMIC DNA]</scope>
    <source>
        <strain evidence="2">CGMCC 1.10832</strain>
    </source>
</reference>
<sequence>MQTRTRTDFKKEKFVQWLSANKSSIENLGYDKINQLFNTSFNEFTPNNLLSQTVLNYFSITNNYNAIIR</sequence>
<organism evidence="1 2">
    <name type="scientific">Marivirga lumbricoides</name>
    <dbReference type="NCBI Taxonomy" id="1046115"/>
    <lineage>
        <taxon>Bacteria</taxon>
        <taxon>Pseudomonadati</taxon>
        <taxon>Bacteroidota</taxon>
        <taxon>Cytophagia</taxon>
        <taxon>Cytophagales</taxon>
        <taxon>Marivirgaceae</taxon>
        <taxon>Marivirga</taxon>
    </lineage>
</organism>
<dbReference type="Proteomes" id="UP000636010">
    <property type="component" value="Unassembled WGS sequence"/>
</dbReference>
<keyword evidence="2" id="KW-1185">Reference proteome</keyword>
<comment type="caution">
    <text evidence="1">The sequence shown here is derived from an EMBL/GenBank/DDBJ whole genome shotgun (WGS) entry which is preliminary data.</text>
</comment>
<evidence type="ECO:0000313" key="1">
    <source>
        <dbReference type="EMBL" id="GGC31287.1"/>
    </source>
</evidence>